<accession>A0ABP7NK85</accession>
<dbReference type="Proteomes" id="UP001418444">
    <property type="component" value="Unassembled WGS sequence"/>
</dbReference>
<name>A0ABP7NK85_9ACTN</name>
<feature type="chain" id="PRO_5047083803" description="DUF732 domain-containing protein" evidence="2">
    <location>
        <begin position="24"/>
        <end position="181"/>
    </location>
</feature>
<evidence type="ECO:0000313" key="4">
    <source>
        <dbReference type="Proteomes" id="UP001418444"/>
    </source>
</evidence>
<sequence>MTGKYSRGLFVCAALAAAAVALSACGDSSTASAPLTQDVTTTSMSGSSAASTDPSAEAEASSQAAEAASKATSTLPATKPDSSAKVPGNFPGSAQGGQELSDKDKKYLAALKKDKVEFMGDDDNNVALTWGHYVCSEKQKKTDPMMIKVYVRAGLGPMNDSEDQAGAKADKLIAAAEKNLC</sequence>
<evidence type="ECO:0000313" key="3">
    <source>
        <dbReference type="EMBL" id="GAA3948062.1"/>
    </source>
</evidence>
<keyword evidence="2" id="KW-0732">Signal</keyword>
<evidence type="ECO:0000256" key="2">
    <source>
        <dbReference type="SAM" id="SignalP"/>
    </source>
</evidence>
<feature type="signal peptide" evidence="2">
    <location>
        <begin position="1"/>
        <end position="23"/>
    </location>
</feature>
<comment type="caution">
    <text evidence="3">The sequence shown here is derived from an EMBL/GenBank/DDBJ whole genome shotgun (WGS) entry which is preliminary data.</text>
</comment>
<feature type="compositionally biased region" description="Low complexity" evidence="1">
    <location>
        <begin position="40"/>
        <end position="73"/>
    </location>
</feature>
<keyword evidence="4" id="KW-1185">Reference proteome</keyword>
<evidence type="ECO:0008006" key="5">
    <source>
        <dbReference type="Google" id="ProtNLM"/>
    </source>
</evidence>
<evidence type="ECO:0000256" key="1">
    <source>
        <dbReference type="SAM" id="MobiDB-lite"/>
    </source>
</evidence>
<feature type="compositionally biased region" description="Polar residues" evidence="1">
    <location>
        <begin position="28"/>
        <end position="39"/>
    </location>
</feature>
<feature type="region of interest" description="Disordered" evidence="1">
    <location>
        <begin position="28"/>
        <end position="101"/>
    </location>
</feature>
<proteinExistence type="predicted"/>
<dbReference type="PROSITE" id="PS51257">
    <property type="entry name" value="PROKAR_LIPOPROTEIN"/>
    <property type="match status" value="1"/>
</dbReference>
<dbReference type="EMBL" id="BAAAZW010000001">
    <property type="protein sequence ID" value="GAA3948062.1"/>
    <property type="molecule type" value="Genomic_DNA"/>
</dbReference>
<gene>
    <name evidence="3" type="ORF">GCM10022231_01500</name>
</gene>
<dbReference type="RefSeq" id="WP_344779591.1">
    <property type="nucleotide sequence ID" value="NZ_BAAAZW010000001.1"/>
</dbReference>
<reference evidence="4" key="1">
    <citation type="journal article" date="2019" name="Int. J. Syst. Evol. Microbiol.">
        <title>The Global Catalogue of Microorganisms (GCM) 10K type strain sequencing project: providing services to taxonomists for standard genome sequencing and annotation.</title>
        <authorList>
            <consortium name="The Broad Institute Genomics Platform"/>
            <consortium name="The Broad Institute Genome Sequencing Center for Infectious Disease"/>
            <person name="Wu L."/>
            <person name="Ma J."/>
        </authorList>
    </citation>
    <scope>NUCLEOTIDE SEQUENCE [LARGE SCALE GENOMIC DNA]</scope>
    <source>
        <strain evidence="4">JCM 16923</strain>
    </source>
</reference>
<protein>
    <recommendedName>
        <fullName evidence="5">DUF732 domain-containing protein</fullName>
    </recommendedName>
</protein>
<organism evidence="3 4">
    <name type="scientific">Gordonia caeni</name>
    <dbReference type="NCBI Taxonomy" id="1007097"/>
    <lineage>
        <taxon>Bacteria</taxon>
        <taxon>Bacillati</taxon>
        <taxon>Actinomycetota</taxon>
        <taxon>Actinomycetes</taxon>
        <taxon>Mycobacteriales</taxon>
        <taxon>Gordoniaceae</taxon>
        <taxon>Gordonia</taxon>
    </lineage>
</organism>